<feature type="region of interest" description="Disordered" evidence="6">
    <location>
        <begin position="359"/>
        <end position="381"/>
    </location>
</feature>
<dbReference type="GO" id="GO:0017000">
    <property type="term" value="P:antibiotic biosynthetic process"/>
    <property type="evidence" value="ECO:0007669"/>
    <property type="project" value="UniProtKB-KW"/>
</dbReference>
<gene>
    <name evidence="8" type="ORF">F4560_002982</name>
</gene>
<dbReference type="Pfam" id="PF17843">
    <property type="entry name" value="MycE_N"/>
    <property type="match status" value="1"/>
</dbReference>
<evidence type="ECO:0000256" key="5">
    <source>
        <dbReference type="ARBA" id="ARBA00023194"/>
    </source>
</evidence>
<accession>A0A7W9HJY4</accession>
<evidence type="ECO:0000256" key="3">
    <source>
        <dbReference type="ARBA" id="ARBA00022679"/>
    </source>
</evidence>
<dbReference type="InterPro" id="IPR040800">
    <property type="entry name" value="MycE_N"/>
</dbReference>
<dbReference type="Gene3D" id="3.40.50.150">
    <property type="entry name" value="Vaccinia Virus protein VP39"/>
    <property type="match status" value="1"/>
</dbReference>
<evidence type="ECO:0000313" key="8">
    <source>
        <dbReference type="EMBL" id="MBB5803214.1"/>
    </source>
</evidence>
<comment type="caution">
    <text evidence="8">The sequence shown here is derived from an EMBL/GenBank/DDBJ whole genome shotgun (WGS) entry which is preliminary data.</text>
</comment>
<sequence length="381" mass="41658">MSSTEEQLLDIAERSPGAVSDWLDDLGEAGAVDVAAATLAEIAARATLLEPPDREVPVQLDLGLGARRIPFVLVLGPEPKVVPGSDPTSELLVRQDLAELIGLVFGPAPATATREVLPAEQPDPRVVGHVDRSYLARAARQFTAACDAPLRDLTELAVRFGSDKWGEHWYATHYDRHFAPLKDKRVTVLELGIGGYDDPAAGGASLQMWRHYFRRGVVHGLDHFPKTGLRAPRLHTHCGDQSDAAFLERLETGPLDIVIDDGSHLSHDVISSFRALFPKLRPGGLYVVEDLQTSYWPGWGGDRHDLDNPGTSVGMLKSLVDGLNHREFGRDPSYSDAHTTALHFYHNMAFIEKGVNSERPAPSWVPRDENPFAAGLATPDE</sequence>
<proteinExistence type="predicted"/>
<evidence type="ECO:0000256" key="2">
    <source>
        <dbReference type="ARBA" id="ARBA00022603"/>
    </source>
</evidence>
<evidence type="ECO:0000259" key="7">
    <source>
        <dbReference type="Pfam" id="PF17843"/>
    </source>
</evidence>
<dbReference type="Pfam" id="PF13578">
    <property type="entry name" value="Methyltransf_24"/>
    <property type="match status" value="1"/>
</dbReference>
<keyword evidence="9" id="KW-1185">Reference proteome</keyword>
<keyword evidence="4" id="KW-0949">S-adenosyl-L-methionine</keyword>
<name>A0A7W9HJY4_9PSEU</name>
<protein>
    <submittedName>
        <fullName evidence="8">Demethylmacrocin O-methyltransferase</fullName>
        <ecNumber evidence="8">2.1.1.102</ecNumber>
    </submittedName>
</protein>
<organism evidence="8 9">
    <name type="scientific">Saccharothrix ecbatanensis</name>
    <dbReference type="NCBI Taxonomy" id="1105145"/>
    <lineage>
        <taxon>Bacteria</taxon>
        <taxon>Bacillati</taxon>
        <taxon>Actinomycetota</taxon>
        <taxon>Actinomycetes</taxon>
        <taxon>Pseudonocardiales</taxon>
        <taxon>Pseudonocardiaceae</taxon>
        <taxon>Saccharothrix</taxon>
    </lineage>
</organism>
<dbReference type="EMBL" id="JACHMO010000001">
    <property type="protein sequence ID" value="MBB5803214.1"/>
    <property type="molecule type" value="Genomic_DNA"/>
</dbReference>
<feature type="domain" description="Methyltransferase MycE N-terminal" evidence="7">
    <location>
        <begin position="6"/>
        <end position="110"/>
    </location>
</feature>
<dbReference type="SUPFAM" id="SSF53335">
    <property type="entry name" value="S-adenosyl-L-methionine-dependent methyltransferases"/>
    <property type="match status" value="1"/>
</dbReference>
<dbReference type="EC" id="2.1.1.102" evidence="8"/>
<evidence type="ECO:0000313" key="9">
    <source>
        <dbReference type="Proteomes" id="UP000552097"/>
    </source>
</evidence>
<dbReference type="Proteomes" id="UP000552097">
    <property type="component" value="Unassembled WGS sequence"/>
</dbReference>
<keyword evidence="5" id="KW-0045">Antibiotic biosynthesis</keyword>
<evidence type="ECO:0000256" key="1">
    <source>
        <dbReference type="ARBA" id="ARBA00004792"/>
    </source>
</evidence>
<dbReference type="AlphaFoldDB" id="A0A7W9HJY4"/>
<dbReference type="RefSeq" id="WP_184920442.1">
    <property type="nucleotide sequence ID" value="NZ_JACHMO010000001.1"/>
</dbReference>
<dbReference type="GO" id="GO:0032259">
    <property type="term" value="P:methylation"/>
    <property type="evidence" value="ECO:0007669"/>
    <property type="project" value="UniProtKB-KW"/>
</dbReference>
<dbReference type="GO" id="GO:0030770">
    <property type="term" value="F:demethylmacrocin O-methyltransferase activity"/>
    <property type="evidence" value="ECO:0007669"/>
    <property type="project" value="UniProtKB-EC"/>
</dbReference>
<dbReference type="InterPro" id="IPR029063">
    <property type="entry name" value="SAM-dependent_MTases_sf"/>
</dbReference>
<reference evidence="8 9" key="1">
    <citation type="submission" date="2020-08" db="EMBL/GenBank/DDBJ databases">
        <title>Sequencing the genomes of 1000 actinobacteria strains.</title>
        <authorList>
            <person name="Klenk H.-P."/>
        </authorList>
    </citation>
    <scope>NUCLEOTIDE SEQUENCE [LARGE SCALE GENOMIC DNA]</scope>
    <source>
        <strain evidence="8 9">DSM 45486</strain>
    </source>
</reference>
<evidence type="ECO:0000256" key="4">
    <source>
        <dbReference type="ARBA" id="ARBA00022691"/>
    </source>
</evidence>
<comment type="pathway">
    <text evidence="1">Antibiotic biosynthesis.</text>
</comment>
<dbReference type="Gene3D" id="3.30.1050.30">
    <property type="match status" value="1"/>
</dbReference>
<evidence type="ECO:0000256" key="6">
    <source>
        <dbReference type="SAM" id="MobiDB-lite"/>
    </source>
</evidence>
<keyword evidence="3 8" id="KW-0808">Transferase</keyword>
<keyword evidence="2 8" id="KW-0489">Methyltransferase</keyword>